<evidence type="ECO:0000313" key="11">
    <source>
        <dbReference type="EMBL" id="MCK0538765.1"/>
    </source>
</evidence>
<proteinExistence type="inferred from homology"/>
<comment type="catalytic activity">
    <reaction evidence="8 9">
        <text>hydroxymethylbilane = uroporphyrinogen III + H2O</text>
        <dbReference type="Rhea" id="RHEA:18965"/>
        <dbReference type="ChEBI" id="CHEBI:15377"/>
        <dbReference type="ChEBI" id="CHEBI:57308"/>
        <dbReference type="ChEBI" id="CHEBI:57845"/>
        <dbReference type="EC" id="4.2.1.75"/>
    </reaction>
</comment>
<dbReference type="PANTHER" id="PTHR38042:SF1">
    <property type="entry name" value="UROPORPHYRINOGEN-III SYNTHASE, CHLOROPLASTIC"/>
    <property type="match status" value="1"/>
</dbReference>
<dbReference type="RefSeq" id="WP_246953698.1">
    <property type="nucleotide sequence ID" value="NZ_JALKII010000013.1"/>
</dbReference>
<dbReference type="Proteomes" id="UP001165524">
    <property type="component" value="Unassembled WGS sequence"/>
</dbReference>
<evidence type="ECO:0000256" key="4">
    <source>
        <dbReference type="ARBA" id="ARBA00023239"/>
    </source>
</evidence>
<evidence type="ECO:0000256" key="7">
    <source>
        <dbReference type="ARBA" id="ARBA00040167"/>
    </source>
</evidence>
<dbReference type="InterPro" id="IPR003754">
    <property type="entry name" value="4pyrrol_synth_uPrphyn_synth"/>
</dbReference>
<dbReference type="SUPFAM" id="SSF69618">
    <property type="entry name" value="HemD-like"/>
    <property type="match status" value="1"/>
</dbReference>
<dbReference type="EMBL" id="JALKII010000013">
    <property type="protein sequence ID" value="MCK0538765.1"/>
    <property type="molecule type" value="Genomic_DNA"/>
</dbReference>
<dbReference type="EC" id="4.2.1.75" evidence="3 9"/>
<comment type="caution">
    <text evidence="11">The sequence shown here is derived from an EMBL/GenBank/DDBJ whole genome shotgun (WGS) entry which is preliminary data.</text>
</comment>
<evidence type="ECO:0000259" key="10">
    <source>
        <dbReference type="Pfam" id="PF02602"/>
    </source>
</evidence>
<organism evidence="11 12">
    <name type="scientific">Alcanivorax quisquiliarum</name>
    <dbReference type="NCBI Taxonomy" id="2933565"/>
    <lineage>
        <taxon>Bacteria</taxon>
        <taxon>Pseudomonadati</taxon>
        <taxon>Pseudomonadota</taxon>
        <taxon>Gammaproteobacteria</taxon>
        <taxon>Oceanospirillales</taxon>
        <taxon>Alcanivoracaceae</taxon>
        <taxon>Alcanivorax</taxon>
    </lineage>
</organism>
<evidence type="ECO:0000256" key="8">
    <source>
        <dbReference type="ARBA" id="ARBA00048617"/>
    </source>
</evidence>
<dbReference type="InterPro" id="IPR039793">
    <property type="entry name" value="UROS/Hem4"/>
</dbReference>
<evidence type="ECO:0000256" key="1">
    <source>
        <dbReference type="ARBA" id="ARBA00004772"/>
    </source>
</evidence>
<accession>A0ABT0EA98</accession>
<dbReference type="PANTHER" id="PTHR38042">
    <property type="entry name" value="UROPORPHYRINOGEN-III SYNTHASE, CHLOROPLASTIC"/>
    <property type="match status" value="1"/>
</dbReference>
<reference evidence="11" key="1">
    <citation type="submission" date="2022-04" db="EMBL/GenBank/DDBJ databases">
        <title>Alcanivorax sp. CY1518 draft genome sequence.</title>
        <authorList>
            <person name="Zhao G."/>
            <person name="An M."/>
        </authorList>
    </citation>
    <scope>NUCLEOTIDE SEQUENCE</scope>
    <source>
        <strain evidence="11">CY1518</strain>
    </source>
</reference>
<dbReference type="Pfam" id="PF02602">
    <property type="entry name" value="HEM4"/>
    <property type="match status" value="1"/>
</dbReference>
<comment type="similarity">
    <text evidence="2 9">Belongs to the uroporphyrinogen-III synthase family.</text>
</comment>
<dbReference type="Gene3D" id="3.40.50.10090">
    <property type="match status" value="2"/>
</dbReference>
<evidence type="ECO:0000256" key="2">
    <source>
        <dbReference type="ARBA" id="ARBA00008133"/>
    </source>
</evidence>
<dbReference type="InterPro" id="IPR036108">
    <property type="entry name" value="4pyrrol_syn_uPrphyn_synt_sf"/>
</dbReference>
<evidence type="ECO:0000256" key="5">
    <source>
        <dbReference type="ARBA" id="ARBA00023244"/>
    </source>
</evidence>
<keyword evidence="5 9" id="KW-0627">Porphyrin biosynthesis</keyword>
<dbReference type="CDD" id="cd06578">
    <property type="entry name" value="HemD"/>
    <property type="match status" value="1"/>
</dbReference>
<evidence type="ECO:0000313" key="12">
    <source>
        <dbReference type="Proteomes" id="UP001165524"/>
    </source>
</evidence>
<protein>
    <recommendedName>
        <fullName evidence="7 9">Uroporphyrinogen-III synthase</fullName>
        <ecNumber evidence="3 9">4.2.1.75</ecNumber>
    </recommendedName>
</protein>
<name>A0ABT0EA98_9GAMM</name>
<comment type="pathway">
    <text evidence="1 9">Porphyrin-containing compound metabolism; protoporphyrin-IX biosynthesis; coproporphyrinogen-III from 5-aminolevulinate: step 3/4.</text>
</comment>
<feature type="domain" description="Tetrapyrrole biosynthesis uroporphyrinogen III synthase" evidence="10">
    <location>
        <begin position="15"/>
        <end position="229"/>
    </location>
</feature>
<evidence type="ECO:0000256" key="6">
    <source>
        <dbReference type="ARBA" id="ARBA00037589"/>
    </source>
</evidence>
<evidence type="ECO:0000256" key="3">
    <source>
        <dbReference type="ARBA" id="ARBA00013109"/>
    </source>
</evidence>
<gene>
    <name evidence="11" type="ORF">MU846_13705</name>
</gene>
<comment type="function">
    <text evidence="6 9">Catalyzes cyclization of the linear tetrapyrrole, hydroxymethylbilane, to the macrocyclic uroporphyrinogen III.</text>
</comment>
<evidence type="ECO:0000256" key="9">
    <source>
        <dbReference type="RuleBase" id="RU366031"/>
    </source>
</evidence>
<keyword evidence="4 9" id="KW-0456">Lyase</keyword>
<sequence>MRVLVTRPAGQQQALMAMLAAAGFEPLYQSALEIEPCEPDARARQCLMNLDQYHAVFLVSTNAVRYGLAALADYWPQWPVGVHWIAVGTATARALEQAGLAALAPDRDFNSEAVLTLPVLQQLAEKKILVLRGDSGRELFTQTLRERGAEVDRVTLYRRACNAAFQWPPAPLDVILVTSVESWHCLQQHGVPEQALLVAGSARIGAAIDAAGYGNLIVAASPHDEDMVACLTKHLRTR</sequence>
<keyword evidence="12" id="KW-1185">Reference proteome</keyword>